<dbReference type="GO" id="GO:1902201">
    <property type="term" value="P:negative regulation of bacterial-type flagellum-dependent cell motility"/>
    <property type="evidence" value="ECO:0007669"/>
    <property type="project" value="TreeGrafter"/>
</dbReference>
<keyword evidence="2" id="KW-1133">Transmembrane helix</keyword>
<evidence type="ECO:0000259" key="4">
    <source>
        <dbReference type="PROSITE" id="PS50887"/>
    </source>
</evidence>
<organism evidence="5 6">
    <name type="scientific">Alteriqipengyuania halimionae</name>
    <dbReference type="NCBI Taxonomy" id="1926630"/>
    <lineage>
        <taxon>Bacteria</taxon>
        <taxon>Pseudomonadati</taxon>
        <taxon>Pseudomonadota</taxon>
        <taxon>Alphaproteobacteria</taxon>
        <taxon>Sphingomonadales</taxon>
        <taxon>Erythrobacteraceae</taxon>
        <taxon>Alteriqipengyuania</taxon>
    </lineage>
</organism>
<dbReference type="AlphaFoldDB" id="A0A6I4TZY0"/>
<protein>
    <recommendedName>
        <fullName evidence="1">diguanylate cyclase</fullName>
        <ecNumber evidence="1">2.7.7.65</ecNumber>
    </recommendedName>
</protein>
<dbReference type="InterPro" id="IPR043128">
    <property type="entry name" value="Rev_trsase/Diguanyl_cyclase"/>
</dbReference>
<keyword evidence="3" id="KW-0732">Signal</keyword>
<proteinExistence type="predicted"/>
<evidence type="ECO:0000313" key="6">
    <source>
        <dbReference type="Proteomes" id="UP000429229"/>
    </source>
</evidence>
<accession>A0A6I4TZY0</accession>
<evidence type="ECO:0000256" key="3">
    <source>
        <dbReference type="SAM" id="SignalP"/>
    </source>
</evidence>
<evidence type="ECO:0000256" key="2">
    <source>
        <dbReference type="SAM" id="Phobius"/>
    </source>
</evidence>
<dbReference type="CDD" id="cd01949">
    <property type="entry name" value="GGDEF"/>
    <property type="match status" value="1"/>
</dbReference>
<dbReference type="InterPro" id="IPR000160">
    <property type="entry name" value="GGDEF_dom"/>
</dbReference>
<evidence type="ECO:0000256" key="1">
    <source>
        <dbReference type="ARBA" id="ARBA00012528"/>
    </source>
</evidence>
<dbReference type="NCBIfam" id="TIGR00254">
    <property type="entry name" value="GGDEF"/>
    <property type="match status" value="1"/>
</dbReference>
<dbReference type="InterPro" id="IPR011623">
    <property type="entry name" value="7TMR_DISM_rcpt_extracell_dom1"/>
</dbReference>
<dbReference type="OrthoDB" id="9759607at2"/>
<dbReference type="Gene3D" id="3.30.70.270">
    <property type="match status" value="1"/>
</dbReference>
<feature type="transmembrane region" description="Helical" evidence="2">
    <location>
        <begin position="299"/>
        <end position="320"/>
    </location>
</feature>
<sequence>MRFVLRIATLCVLLMGMWSHASHAHVTSDQRFDIFSHSCMLVSETPIGFAEARESGQWNCRPDFRAAEAPYVWLRTTLPDSVGNDLVLRGMAAPVERLTLIVDGADDAVNLTVLYEADLRQHWTPGNYFAAPLPENVAPGSTIYIELRQPLSRLMATELSLEAAEKATRERLSRTFFYSLCAGMLILVALLSGVLSYLMRSVSAGLHAIFSLGAAGYVLSASSIVFILAPDLPLWDRQAFSYALLGIGVMMVAPILYLHVDEGTLTRPQKIGLAVGTLGSLVAALALPLSTWFDFNARTVFHLAFIPFIVVLFWIIGSALRRGERSIIGFALAWSALIVLGIERVLRGADFYFAPMWLDYLFFFGLAFQALVMTVAIAYQTQTLRKDRDRERAVALSALETAMTDSLTRLPNRRDFDQFDWQRADFFGFVDLDRFKAINDTYGHDIGDQVLRVMADALSPNDNTGIVRAWRLGGEEFAIAMQAPSIEAAAIAFNRLRGEASARVARDVPQITRPVTVSAGLVALAPDPRKAFRAADVALYRAKTSGRDRLCYQTESGDLATMFPNTGTPQAA</sequence>
<dbReference type="EC" id="2.7.7.65" evidence="1"/>
<dbReference type="Proteomes" id="UP000429229">
    <property type="component" value="Unassembled WGS sequence"/>
</dbReference>
<dbReference type="PANTHER" id="PTHR45138">
    <property type="entry name" value="REGULATORY COMPONENTS OF SENSORY TRANSDUCTION SYSTEM"/>
    <property type="match status" value="1"/>
</dbReference>
<feature type="signal peptide" evidence="3">
    <location>
        <begin position="1"/>
        <end position="24"/>
    </location>
</feature>
<gene>
    <name evidence="5" type="ORF">GRI68_03755</name>
</gene>
<feature type="transmembrane region" description="Helical" evidence="2">
    <location>
        <begin position="271"/>
        <end position="293"/>
    </location>
</feature>
<feature type="chain" id="PRO_5026117130" description="diguanylate cyclase" evidence="3">
    <location>
        <begin position="25"/>
        <end position="572"/>
    </location>
</feature>
<evidence type="ECO:0000313" key="5">
    <source>
        <dbReference type="EMBL" id="MXP09290.1"/>
    </source>
</evidence>
<dbReference type="InterPro" id="IPR029787">
    <property type="entry name" value="Nucleotide_cyclase"/>
</dbReference>
<keyword evidence="2" id="KW-0472">Membrane</keyword>
<dbReference type="InterPro" id="IPR050469">
    <property type="entry name" value="Diguanylate_Cyclase"/>
</dbReference>
<dbReference type="Pfam" id="PF07695">
    <property type="entry name" value="7TMR-DISM_7TM"/>
    <property type="match status" value="1"/>
</dbReference>
<dbReference type="PROSITE" id="PS50887">
    <property type="entry name" value="GGDEF"/>
    <property type="match status" value="1"/>
</dbReference>
<dbReference type="PANTHER" id="PTHR45138:SF24">
    <property type="entry name" value="DIGUANYLATE CYCLASE DGCC-RELATED"/>
    <property type="match status" value="1"/>
</dbReference>
<feature type="transmembrane region" description="Helical" evidence="2">
    <location>
        <begin position="358"/>
        <end position="379"/>
    </location>
</feature>
<feature type="domain" description="GGDEF" evidence="4">
    <location>
        <begin position="423"/>
        <end position="555"/>
    </location>
</feature>
<name>A0A6I4TZY0_9SPHN</name>
<dbReference type="SMART" id="SM00267">
    <property type="entry name" value="GGDEF"/>
    <property type="match status" value="1"/>
</dbReference>
<dbReference type="GO" id="GO:0043709">
    <property type="term" value="P:cell adhesion involved in single-species biofilm formation"/>
    <property type="evidence" value="ECO:0007669"/>
    <property type="project" value="TreeGrafter"/>
</dbReference>
<comment type="caution">
    <text evidence="5">The sequence shown here is derived from an EMBL/GenBank/DDBJ whole genome shotgun (WGS) entry which is preliminary data.</text>
</comment>
<dbReference type="Pfam" id="PF00990">
    <property type="entry name" value="GGDEF"/>
    <property type="match status" value="1"/>
</dbReference>
<reference evidence="5 6" key="1">
    <citation type="submission" date="2019-12" db="EMBL/GenBank/DDBJ databases">
        <title>Genomic-based taxomic classification of the family Erythrobacteraceae.</title>
        <authorList>
            <person name="Xu L."/>
        </authorList>
    </citation>
    <scope>NUCLEOTIDE SEQUENCE [LARGE SCALE GENOMIC DNA]</scope>
    <source>
        <strain evidence="5 6">LMG 29519</strain>
    </source>
</reference>
<feature type="transmembrane region" description="Helical" evidence="2">
    <location>
        <begin position="206"/>
        <end position="228"/>
    </location>
</feature>
<keyword evidence="6" id="KW-1185">Reference proteome</keyword>
<feature type="transmembrane region" description="Helical" evidence="2">
    <location>
        <begin position="240"/>
        <end position="259"/>
    </location>
</feature>
<dbReference type="EMBL" id="WTYR01000001">
    <property type="protein sequence ID" value="MXP09290.1"/>
    <property type="molecule type" value="Genomic_DNA"/>
</dbReference>
<dbReference type="GO" id="GO:0005886">
    <property type="term" value="C:plasma membrane"/>
    <property type="evidence" value="ECO:0007669"/>
    <property type="project" value="TreeGrafter"/>
</dbReference>
<dbReference type="RefSeq" id="WP_160615998.1">
    <property type="nucleotide sequence ID" value="NZ_WTYR01000001.1"/>
</dbReference>
<dbReference type="GO" id="GO:0052621">
    <property type="term" value="F:diguanylate cyclase activity"/>
    <property type="evidence" value="ECO:0007669"/>
    <property type="project" value="UniProtKB-EC"/>
</dbReference>
<dbReference type="SUPFAM" id="SSF55073">
    <property type="entry name" value="Nucleotide cyclase"/>
    <property type="match status" value="1"/>
</dbReference>
<feature type="transmembrane region" description="Helical" evidence="2">
    <location>
        <begin position="327"/>
        <end position="346"/>
    </location>
</feature>
<keyword evidence="2" id="KW-0812">Transmembrane</keyword>
<feature type="transmembrane region" description="Helical" evidence="2">
    <location>
        <begin position="176"/>
        <end position="199"/>
    </location>
</feature>